<dbReference type="RefSeq" id="WP_095913562.1">
    <property type="nucleotide sequence ID" value="NZ_CAUQXY010000003.1"/>
</dbReference>
<dbReference type="Pfam" id="PF00756">
    <property type="entry name" value="Esterase"/>
    <property type="match status" value="1"/>
</dbReference>
<dbReference type="InterPro" id="IPR052558">
    <property type="entry name" value="Siderophore_Hydrolase_D"/>
</dbReference>
<dbReference type="SUPFAM" id="SSF53474">
    <property type="entry name" value="alpha/beta-Hydrolases"/>
    <property type="match status" value="1"/>
</dbReference>
<dbReference type="GO" id="GO:0016788">
    <property type="term" value="F:hydrolase activity, acting on ester bonds"/>
    <property type="evidence" value="ECO:0007669"/>
    <property type="project" value="TreeGrafter"/>
</dbReference>
<evidence type="ECO:0000313" key="4">
    <source>
        <dbReference type="EMBL" id="ATA81598.1"/>
    </source>
</evidence>
<keyword evidence="2" id="KW-0378">Hydrolase</keyword>
<protein>
    <submittedName>
        <fullName evidence="4">Esterase</fullName>
    </submittedName>
</protein>
<feature type="signal peptide" evidence="3">
    <location>
        <begin position="1"/>
        <end position="18"/>
    </location>
</feature>
<evidence type="ECO:0000313" key="5">
    <source>
        <dbReference type="Proteomes" id="UP000217276"/>
    </source>
</evidence>
<feature type="chain" id="PRO_5012987491" evidence="3">
    <location>
        <begin position="19"/>
        <end position="317"/>
    </location>
</feature>
<dbReference type="PANTHER" id="PTHR40841:SF2">
    <property type="entry name" value="SIDEROPHORE-DEGRADING ESTERASE (EUROFUNG)"/>
    <property type="match status" value="1"/>
</dbReference>
<organism evidence="4 5">
    <name type="scientific">Capnocytophaga leadbetteri</name>
    <dbReference type="NCBI Taxonomy" id="327575"/>
    <lineage>
        <taxon>Bacteria</taxon>
        <taxon>Pseudomonadati</taxon>
        <taxon>Bacteroidota</taxon>
        <taxon>Flavobacteriia</taxon>
        <taxon>Flavobacteriales</taxon>
        <taxon>Flavobacteriaceae</taxon>
        <taxon>Capnocytophaga</taxon>
    </lineage>
</organism>
<comment type="similarity">
    <text evidence="1">Belongs to the esterase D family.</text>
</comment>
<accession>A0A250FC34</accession>
<evidence type="ECO:0000256" key="2">
    <source>
        <dbReference type="ARBA" id="ARBA00022801"/>
    </source>
</evidence>
<proteinExistence type="inferred from homology"/>
<dbReference type="InterPro" id="IPR000801">
    <property type="entry name" value="Esterase-like"/>
</dbReference>
<dbReference type="AlphaFoldDB" id="A0A250FC34"/>
<evidence type="ECO:0000256" key="3">
    <source>
        <dbReference type="SAM" id="SignalP"/>
    </source>
</evidence>
<keyword evidence="5" id="KW-1185">Reference proteome</keyword>
<keyword evidence="3" id="KW-0732">Signal</keyword>
<gene>
    <name evidence="4" type="ORF">CGC53_04170</name>
</gene>
<dbReference type="EMBL" id="CP022384">
    <property type="protein sequence ID" value="ATA81598.1"/>
    <property type="molecule type" value="Genomic_DNA"/>
</dbReference>
<dbReference type="InterPro" id="IPR029058">
    <property type="entry name" value="AB_hydrolase_fold"/>
</dbReference>
<dbReference type="Proteomes" id="UP000217276">
    <property type="component" value="Chromosome"/>
</dbReference>
<dbReference type="Gene3D" id="3.40.50.1820">
    <property type="entry name" value="alpha/beta hydrolase"/>
    <property type="match status" value="1"/>
</dbReference>
<dbReference type="KEGG" id="clk:CGC53_04170"/>
<dbReference type="PANTHER" id="PTHR40841">
    <property type="entry name" value="SIDEROPHORE TRIACETYLFUSARININE C ESTERASE"/>
    <property type="match status" value="1"/>
</dbReference>
<reference evidence="5" key="1">
    <citation type="submission" date="2017-06" db="EMBL/GenBank/DDBJ databases">
        <title>Capnocytophaga spp. assemblies.</title>
        <authorList>
            <person name="Gulvik C.A."/>
        </authorList>
    </citation>
    <scope>NUCLEOTIDE SEQUENCE [LARGE SCALE GENOMIC DNA]</scope>
    <source>
        <strain evidence="5">H6253</strain>
    </source>
</reference>
<name>A0A250FC34_9FLAO</name>
<sequence>MMKKILFFLLLCSFVGQGQNSICIGKRIEIASDDDITRSVLVYLPPSYHDSSLKPTKYPVVYLLDAEANFNYFATLMDKLSQGIPNVPEMIIVGIQTSKRETDFTTNNDAFWKLITTSVIPSIKNEYRCNNFSIVVGHSLGGLAVAYALNNYTNYFNVYMAHDPSLWWEDNSGLKLFEDNKLKNFKGRHLYLSYSGEKVRHNGRSRHHEAIEGLQSLLKEGGCKDLQTYFKEYTNENHGTVQIMANIDFFRMLFAEMFIDRNEIEANPMVIKERYKALSEKLGYEFKPTEKYLKNTAKWLQKNGKEAEAKAVLSINK</sequence>
<evidence type="ECO:0000256" key="1">
    <source>
        <dbReference type="ARBA" id="ARBA00005622"/>
    </source>
</evidence>